<dbReference type="Pfam" id="PF06058">
    <property type="entry name" value="DCP1"/>
    <property type="match status" value="1"/>
</dbReference>
<evidence type="ECO:0000259" key="12">
    <source>
        <dbReference type="Pfam" id="PF16741"/>
    </source>
</evidence>
<dbReference type="InterPro" id="IPR011993">
    <property type="entry name" value="PH-like_dom_sf"/>
</dbReference>
<feature type="compositionally biased region" description="Polar residues" evidence="11">
    <location>
        <begin position="259"/>
        <end position="273"/>
    </location>
</feature>
<dbReference type="PANTHER" id="PTHR16290">
    <property type="entry name" value="TRANSCRIPTION FACTOR SMIF DECAPPING ENZYME DCP1"/>
    <property type="match status" value="1"/>
</dbReference>
<evidence type="ECO:0000256" key="11">
    <source>
        <dbReference type="SAM" id="MobiDB-lite"/>
    </source>
</evidence>
<proteinExistence type="inferred from homology"/>
<protein>
    <recommendedName>
        <fullName evidence="9">5'-(N(7)-methylguanosine 5'-triphospho)-[mRNA] hydrolase</fullName>
        <ecNumber evidence="9">3.6.1.62</ecNumber>
    </recommendedName>
</protein>
<comment type="catalytic activity">
    <reaction evidence="10">
        <text>a 5'-end (N(7)-methyl 5'-triphosphoguanosine)-ribonucleoside in mRNA + H2O = N(7)-methyl-GDP + a 5'-end phospho-ribonucleoside in mRNA + 2 H(+)</text>
        <dbReference type="Rhea" id="RHEA:67484"/>
        <dbReference type="Rhea" id="RHEA-COMP:15692"/>
        <dbReference type="Rhea" id="RHEA-COMP:17167"/>
        <dbReference type="ChEBI" id="CHEBI:15377"/>
        <dbReference type="ChEBI" id="CHEBI:15378"/>
        <dbReference type="ChEBI" id="CHEBI:63714"/>
        <dbReference type="ChEBI" id="CHEBI:138282"/>
        <dbReference type="ChEBI" id="CHEBI:156461"/>
        <dbReference type="EC" id="3.6.1.62"/>
    </reaction>
    <physiologicalReaction direction="left-to-right" evidence="10">
        <dbReference type="Rhea" id="RHEA:67485"/>
    </physiologicalReaction>
</comment>
<evidence type="ECO:0000256" key="1">
    <source>
        <dbReference type="ARBA" id="ARBA00004123"/>
    </source>
</evidence>
<feature type="domain" description="mRNA-decapping enzyme C-terminal" evidence="12">
    <location>
        <begin position="538"/>
        <end position="576"/>
    </location>
</feature>
<dbReference type="GO" id="GO:0008047">
    <property type="term" value="F:enzyme activator activity"/>
    <property type="evidence" value="ECO:0007669"/>
    <property type="project" value="InterPro"/>
</dbReference>
<evidence type="ECO:0000256" key="10">
    <source>
        <dbReference type="ARBA" id="ARBA00047661"/>
    </source>
</evidence>
<evidence type="ECO:0000256" key="6">
    <source>
        <dbReference type="ARBA" id="ARBA00022801"/>
    </source>
</evidence>
<dbReference type="GO" id="GO:0003729">
    <property type="term" value="F:mRNA binding"/>
    <property type="evidence" value="ECO:0007669"/>
    <property type="project" value="TreeGrafter"/>
</dbReference>
<keyword evidence="4" id="KW-0963">Cytoplasm</keyword>
<keyword evidence="5" id="KW-0597">Phosphoprotein</keyword>
<evidence type="ECO:0000256" key="7">
    <source>
        <dbReference type="ARBA" id="ARBA00023161"/>
    </source>
</evidence>
<evidence type="ECO:0000256" key="9">
    <source>
        <dbReference type="ARBA" id="ARBA00026102"/>
    </source>
</evidence>
<dbReference type="RefSeq" id="XP_007956127.1">
    <property type="nucleotide sequence ID" value="XM_007957936.2"/>
</dbReference>
<gene>
    <name evidence="14" type="primary">DCP1A</name>
</gene>
<comment type="subcellular location">
    <subcellularLocation>
        <location evidence="2">Cytoplasm</location>
    </subcellularLocation>
    <subcellularLocation>
        <location evidence="1">Nucleus</location>
    </subcellularLocation>
</comment>
<feature type="region of interest" description="Disordered" evidence="11">
    <location>
        <begin position="132"/>
        <end position="154"/>
    </location>
</feature>
<name>A0A8B7B980_ORYAF</name>
<evidence type="ECO:0000256" key="3">
    <source>
        <dbReference type="ARBA" id="ARBA00008778"/>
    </source>
</evidence>
<dbReference type="GO" id="GO:0031087">
    <property type="term" value="P:deadenylation-independent decapping of nuclear-transcribed mRNA"/>
    <property type="evidence" value="ECO:0007669"/>
    <property type="project" value="TreeGrafter"/>
</dbReference>
<reference evidence="14" key="1">
    <citation type="submission" date="2025-08" db="UniProtKB">
        <authorList>
            <consortium name="RefSeq"/>
        </authorList>
    </citation>
    <scope>IDENTIFICATION</scope>
</reference>
<dbReference type="Gene3D" id="2.30.29.30">
    <property type="entry name" value="Pleckstrin-homology domain (PH domain)/Phosphotyrosine-binding domain (PTB)"/>
    <property type="match status" value="1"/>
</dbReference>
<dbReference type="InterPro" id="IPR010334">
    <property type="entry name" value="Dcp1"/>
</dbReference>
<keyword evidence="6" id="KW-0378">Hydrolase</keyword>
<dbReference type="GO" id="GO:0000932">
    <property type="term" value="C:P-body"/>
    <property type="evidence" value="ECO:0007669"/>
    <property type="project" value="TreeGrafter"/>
</dbReference>
<dbReference type="GO" id="GO:0005634">
    <property type="term" value="C:nucleus"/>
    <property type="evidence" value="ECO:0007669"/>
    <property type="project" value="UniProtKB-SubCell"/>
</dbReference>
<dbReference type="GeneID" id="103211942"/>
<dbReference type="Pfam" id="PF16741">
    <property type="entry name" value="mRNA_decap_C"/>
    <property type="match status" value="1"/>
</dbReference>
<accession>A0A8B7B980</accession>
<dbReference type="Gene3D" id="6.10.140.2030">
    <property type="match status" value="1"/>
</dbReference>
<dbReference type="OrthoDB" id="440673at2759"/>
<keyword evidence="7" id="KW-0866">Nonsense-mediated mRNA decay</keyword>
<keyword evidence="8" id="KW-0539">Nucleus</keyword>
<dbReference type="GO" id="GO:0000290">
    <property type="term" value="P:deadenylation-dependent decapping of nuclear-transcribed mRNA"/>
    <property type="evidence" value="ECO:0007669"/>
    <property type="project" value="InterPro"/>
</dbReference>
<sequence length="579" mass="63028">MESLSRAGQEMSLAALKQHDPYITSIADLTGQVALYTFCPKANQWEKTDIEGTLFVYRRSASPYHGFTIVNRLNMHNLVEPVNKDLEFQLHEPFLLYRNASLSIYSIWFYDKNDCHRIAKLMANVVEEETRRSQQAARDKQSPSQANGCSDHRPIDILEMLSRAKDEYERNQMGDSNISSPGLQPSTQLGSTETLEEMPSGSQEKSAPSGHKHLTVEELFGTSLPKEQPAVMGLDSEDMERLAGDAPQKDPSPFLPFSFEQSGGTPQSENLAVQSAAHHSVQPEVTTPVLITPASITQSNEKHAPSYMIPMSPVLSPTLPAEAPTAQVPPSLPRNSTMMQAVKTTPRQRSPLLNQPVPELSHTCLIANQSSFRAPLSATSTAGTSLASVDLLQKLRLTPQHDQIQAQSLGKGAMAASFPPAAGQLATPESFIEPPLKTIAARAAVSASLNSMVLPPLQSMQQNQDSEVFAQPKVLPSAIPVAGPPLVTTTTTAVPSVLLSPSVFQQTSTRSTDLDRKANSPSPLPVGTSENQRKPSIILSKAQLQDTLIHLIKNDSSFLSTLHEVYLQVLTKNKDNLNL</sequence>
<evidence type="ECO:0000256" key="2">
    <source>
        <dbReference type="ARBA" id="ARBA00004496"/>
    </source>
</evidence>
<feature type="compositionally biased region" description="Basic and acidic residues" evidence="11">
    <location>
        <begin position="132"/>
        <end position="141"/>
    </location>
</feature>
<dbReference type="CDD" id="cd09804">
    <property type="entry name" value="Dcp1"/>
    <property type="match status" value="1"/>
</dbReference>
<feature type="region of interest" description="Disordered" evidence="11">
    <location>
        <begin position="172"/>
        <end position="211"/>
    </location>
</feature>
<evidence type="ECO:0000313" key="13">
    <source>
        <dbReference type="Proteomes" id="UP000694850"/>
    </source>
</evidence>
<dbReference type="PANTHER" id="PTHR16290:SF4">
    <property type="entry name" value="MRNA-DECAPPING ENZYME 1A"/>
    <property type="match status" value="1"/>
</dbReference>
<comment type="similarity">
    <text evidence="3">Belongs to the DCP1 family.</text>
</comment>
<dbReference type="SUPFAM" id="SSF50729">
    <property type="entry name" value="PH domain-like"/>
    <property type="match status" value="1"/>
</dbReference>
<dbReference type="InterPro" id="IPR031953">
    <property type="entry name" value="mRNA_decap_C"/>
</dbReference>
<dbReference type="AlphaFoldDB" id="A0A8B7B980"/>
<dbReference type="GO" id="GO:0000184">
    <property type="term" value="P:nuclear-transcribed mRNA catabolic process, nonsense-mediated decay"/>
    <property type="evidence" value="ECO:0007669"/>
    <property type="project" value="UniProtKB-KW"/>
</dbReference>
<feature type="region of interest" description="Disordered" evidence="11">
    <location>
        <begin position="242"/>
        <end position="280"/>
    </location>
</feature>
<feature type="region of interest" description="Disordered" evidence="11">
    <location>
        <begin position="508"/>
        <end position="532"/>
    </location>
</feature>
<dbReference type="GO" id="GO:0140933">
    <property type="term" value="F:5'-(N(7)-methylguanosine 5'-triphospho)-[mRNA] hydrolase activity"/>
    <property type="evidence" value="ECO:0007669"/>
    <property type="project" value="UniProtKB-EC"/>
</dbReference>
<dbReference type="EC" id="3.6.1.62" evidence="9"/>
<dbReference type="CTD" id="55802"/>
<evidence type="ECO:0000313" key="14">
    <source>
        <dbReference type="RefSeq" id="XP_007956127.1"/>
    </source>
</evidence>
<dbReference type="FunFam" id="2.30.29.30:FF:000097">
    <property type="entry name" value="Putative mRNA-decapping enzyme 1A"/>
    <property type="match status" value="1"/>
</dbReference>
<dbReference type="Proteomes" id="UP000694850">
    <property type="component" value="Unplaced"/>
</dbReference>
<keyword evidence="13" id="KW-1185">Reference proteome</keyword>
<evidence type="ECO:0000256" key="4">
    <source>
        <dbReference type="ARBA" id="ARBA00022490"/>
    </source>
</evidence>
<evidence type="ECO:0000256" key="5">
    <source>
        <dbReference type="ARBA" id="ARBA00022553"/>
    </source>
</evidence>
<feature type="compositionally biased region" description="Polar residues" evidence="11">
    <location>
        <begin position="173"/>
        <end position="193"/>
    </location>
</feature>
<evidence type="ECO:0000256" key="8">
    <source>
        <dbReference type="ARBA" id="ARBA00023242"/>
    </source>
</evidence>
<organism evidence="13 14">
    <name type="scientific">Orycteropus afer afer</name>
    <dbReference type="NCBI Taxonomy" id="1230840"/>
    <lineage>
        <taxon>Eukaryota</taxon>
        <taxon>Metazoa</taxon>
        <taxon>Chordata</taxon>
        <taxon>Craniata</taxon>
        <taxon>Vertebrata</taxon>
        <taxon>Euteleostomi</taxon>
        <taxon>Mammalia</taxon>
        <taxon>Eutheria</taxon>
        <taxon>Afrotheria</taxon>
        <taxon>Tubulidentata</taxon>
        <taxon>Orycteropodidae</taxon>
        <taxon>Orycteropus</taxon>
    </lineage>
</organism>